<accession>A0A6G3ZRX5</accession>
<dbReference type="GO" id="GO:0004222">
    <property type="term" value="F:metalloendopeptidase activity"/>
    <property type="evidence" value="ECO:0007669"/>
    <property type="project" value="TreeGrafter"/>
</dbReference>
<dbReference type="Gene3D" id="2.70.70.10">
    <property type="entry name" value="Glucose Permease (Domain IIA)"/>
    <property type="match status" value="1"/>
</dbReference>
<evidence type="ECO:0000256" key="1">
    <source>
        <dbReference type="SAM" id="SignalP"/>
    </source>
</evidence>
<reference evidence="3" key="1">
    <citation type="submission" date="2020-02" db="EMBL/GenBank/DDBJ databases">
        <authorList>
            <person name="Shen X.-R."/>
            <person name="Zhang Y.-X."/>
        </authorList>
    </citation>
    <scope>NUCLEOTIDE SEQUENCE</scope>
    <source>
        <strain evidence="3">SYP-B3998</strain>
    </source>
</reference>
<organism evidence="3">
    <name type="scientific">Paenibacillus sp. SYP-B3998</name>
    <dbReference type="NCBI Taxonomy" id="2678564"/>
    <lineage>
        <taxon>Bacteria</taxon>
        <taxon>Bacillati</taxon>
        <taxon>Bacillota</taxon>
        <taxon>Bacilli</taxon>
        <taxon>Bacillales</taxon>
        <taxon>Paenibacillaceae</taxon>
        <taxon>Paenibacillus</taxon>
    </lineage>
</organism>
<sequence length="282" mass="31276">MKFTKRKMLLASLSLTLCLGGATAASAAWSDTSNNGSSTSQVVSSQSLLSNFYADLNWSWPTDSTTITEGFGNVGSRYHKGVDIGVKLVPVRSAATGVIIQSGTYSDGIVAMTMRHNTKDPATDKYLVTRYLHLKANSQTYSTGDNIGQYVTIATSGNTGNVGYHLHFDVNNVNATYPTDSQTINPMQFYPSISFAKLSNPVDSDEKHDNKYHNSKEYFFDNNVINFVGKDKFNRWFESTNLDNRTLTNFKKEFNLSEKKINELTVEKVKATELRIYGSSAE</sequence>
<feature type="chain" id="PRO_5026010954" evidence="1">
    <location>
        <begin position="28"/>
        <end position="282"/>
    </location>
</feature>
<dbReference type="Pfam" id="PF01551">
    <property type="entry name" value="Peptidase_M23"/>
    <property type="match status" value="1"/>
</dbReference>
<feature type="signal peptide" evidence="1">
    <location>
        <begin position="1"/>
        <end position="27"/>
    </location>
</feature>
<protein>
    <submittedName>
        <fullName evidence="3">M23 family metallopeptidase</fullName>
    </submittedName>
</protein>
<evidence type="ECO:0000313" key="3">
    <source>
        <dbReference type="EMBL" id="NEW04788.1"/>
    </source>
</evidence>
<proteinExistence type="predicted"/>
<gene>
    <name evidence="3" type="ORF">GK047_01990</name>
</gene>
<dbReference type="PANTHER" id="PTHR21666:SF270">
    <property type="entry name" value="MUREIN HYDROLASE ACTIVATOR ENVC"/>
    <property type="match status" value="1"/>
</dbReference>
<keyword evidence="1" id="KW-0732">Signal</keyword>
<comment type="caution">
    <text evidence="3">The sequence shown here is derived from an EMBL/GenBank/DDBJ whole genome shotgun (WGS) entry which is preliminary data.</text>
</comment>
<name>A0A6G3ZRX5_9BACL</name>
<evidence type="ECO:0000259" key="2">
    <source>
        <dbReference type="Pfam" id="PF01551"/>
    </source>
</evidence>
<dbReference type="InterPro" id="IPR050570">
    <property type="entry name" value="Cell_wall_metabolism_enzyme"/>
</dbReference>
<dbReference type="AlphaFoldDB" id="A0A6G3ZRX5"/>
<dbReference type="PANTHER" id="PTHR21666">
    <property type="entry name" value="PEPTIDASE-RELATED"/>
    <property type="match status" value="1"/>
</dbReference>
<feature type="domain" description="M23ase beta-sheet core" evidence="2">
    <location>
        <begin position="78"/>
        <end position="172"/>
    </location>
</feature>
<dbReference type="InterPro" id="IPR011055">
    <property type="entry name" value="Dup_hybrid_motif"/>
</dbReference>
<dbReference type="CDD" id="cd12797">
    <property type="entry name" value="M23_peptidase"/>
    <property type="match status" value="1"/>
</dbReference>
<dbReference type="InterPro" id="IPR016047">
    <property type="entry name" value="M23ase_b-sheet_dom"/>
</dbReference>
<dbReference type="RefSeq" id="WP_163940559.1">
    <property type="nucleotide sequence ID" value="NZ_JAAIKC010000001.1"/>
</dbReference>
<dbReference type="EMBL" id="JAAIKC010000001">
    <property type="protein sequence ID" value="NEW04788.1"/>
    <property type="molecule type" value="Genomic_DNA"/>
</dbReference>
<dbReference type="SUPFAM" id="SSF51261">
    <property type="entry name" value="Duplicated hybrid motif"/>
    <property type="match status" value="1"/>
</dbReference>